<dbReference type="Gene3D" id="3.40.50.150">
    <property type="entry name" value="Vaccinia Virus protein VP39"/>
    <property type="match status" value="1"/>
</dbReference>
<keyword evidence="1" id="KW-0489">Methyltransferase</keyword>
<dbReference type="SUPFAM" id="SSF53335">
    <property type="entry name" value="S-adenosyl-L-methionine-dependent methyltransferases"/>
    <property type="match status" value="1"/>
</dbReference>
<gene>
    <name evidence="1" type="ORF">ENT73_02535</name>
</gene>
<dbReference type="AlphaFoldDB" id="A0A832LW27"/>
<protein>
    <submittedName>
        <fullName evidence="1">Methyltransferase</fullName>
    </submittedName>
</protein>
<dbReference type="InterPro" id="IPR019410">
    <property type="entry name" value="Methyltransf_16"/>
</dbReference>
<dbReference type="InterPro" id="IPR029063">
    <property type="entry name" value="SAM-dependent_MTases_sf"/>
</dbReference>
<accession>A0A832LW27</accession>
<sequence>MLSKLILEEEKITIRGQTLIVYRPARLEDIFQGDPFLEVEKFPFWFKIWESSLILADYIATLEPPLEILELGAGLGVASLFASYFGHKVLATDYEELPLELIKKSAQKNGLLLEVRKLDWRKSDLSLKFDIIMGAEIVFKKSLYDPLLNIFKENLKESGQILLAHSMERKRILVPFLYKAEPYFEIQTSLRRLKGTDEVAEIILNRLLPKK</sequence>
<dbReference type="GO" id="GO:0032259">
    <property type="term" value="P:methylation"/>
    <property type="evidence" value="ECO:0007669"/>
    <property type="project" value="UniProtKB-KW"/>
</dbReference>
<proteinExistence type="predicted"/>
<dbReference type="PANTHER" id="PTHR14614">
    <property type="entry name" value="HEPATOCELLULAR CARCINOMA-ASSOCIATED ANTIGEN"/>
    <property type="match status" value="1"/>
</dbReference>
<dbReference type="CDD" id="cd02440">
    <property type="entry name" value="AdoMet_MTases"/>
    <property type="match status" value="1"/>
</dbReference>
<keyword evidence="1" id="KW-0808">Transferase</keyword>
<organism evidence="1">
    <name type="scientific">Caldimicrobium thiodismutans</name>
    <dbReference type="NCBI Taxonomy" id="1653476"/>
    <lineage>
        <taxon>Bacteria</taxon>
        <taxon>Pseudomonadati</taxon>
        <taxon>Thermodesulfobacteriota</taxon>
        <taxon>Thermodesulfobacteria</taxon>
        <taxon>Thermodesulfobacteriales</taxon>
        <taxon>Thermodesulfobacteriaceae</taxon>
        <taxon>Caldimicrobium</taxon>
    </lineage>
</organism>
<evidence type="ECO:0000313" key="1">
    <source>
        <dbReference type="EMBL" id="HGV54954.1"/>
    </source>
</evidence>
<dbReference type="GO" id="GO:0008168">
    <property type="term" value="F:methyltransferase activity"/>
    <property type="evidence" value="ECO:0007669"/>
    <property type="project" value="UniProtKB-KW"/>
</dbReference>
<dbReference type="Pfam" id="PF10294">
    <property type="entry name" value="Methyltransf_16"/>
    <property type="match status" value="1"/>
</dbReference>
<name>A0A832LW27_9BACT</name>
<comment type="caution">
    <text evidence="1">The sequence shown here is derived from an EMBL/GenBank/DDBJ whole genome shotgun (WGS) entry which is preliminary data.</text>
</comment>
<dbReference type="EMBL" id="DSZU01000042">
    <property type="protein sequence ID" value="HGV54954.1"/>
    <property type="molecule type" value="Genomic_DNA"/>
</dbReference>
<reference evidence="1" key="1">
    <citation type="journal article" date="2020" name="mSystems">
        <title>Genome- and Community-Level Interaction Insights into Carbon Utilization and Element Cycling Functions of Hydrothermarchaeota in Hydrothermal Sediment.</title>
        <authorList>
            <person name="Zhou Z."/>
            <person name="Liu Y."/>
            <person name="Xu W."/>
            <person name="Pan J."/>
            <person name="Luo Z.H."/>
            <person name="Li M."/>
        </authorList>
    </citation>
    <scope>NUCLEOTIDE SEQUENCE [LARGE SCALE GENOMIC DNA]</scope>
    <source>
        <strain evidence="1">SpSt-605</strain>
    </source>
</reference>